<dbReference type="InterPro" id="IPR000120">
    <property type="entry name" value="Amidase"/>
</dbReference>
<dbReference type="GO" id="GO:0050567">
    <property type="term" value="F:glutaminyl-tRNA synthase (glutamine-hydrolyzing) activity"/>
    <property type="evidence" value="ECO:0007669"/>
    <property type="project" value="TreeGrafter"/>
</dbReference>
<dbReference type="Proteomes" id="UP000199226">
    <property type="component" value="Unassembled WGS sequence"/>
</dbReference>
<sequence length="557" mass="60873">MKLITRRNSIIAMLCLLSFTLGGFITQKAEEEKISISLVKQAQKIMGLDFTDVEADSMLTDLEGQRKSLVAIRKLNIPNSVSPALNFNPLPVAYQFPDKANYFKASSELNLKMPATKDDLAFFTVRQLAELIRTRQISSVELTRFFIDRIKKYDPKLLFAITITEERAMRNAKKADAEIASGKYRGLLHGIPFGAKDLLAVKEYKTTWGSVPYKDQNIDVDATVITKLESAGAILIAKMTLGELAMGDVWFGGKTKNPWDLNRGSSGSSAGSASAVAAGCMPFAIGSETLGSIVSPSSECGTTGLRPSFGRISKYGAMALSWSMDKLGPITRSVEDCAIVFNAIQGADDKDLSLISAPFNYSSPIGSSLKGIRIGYIKSEFSRKYANSANDSLSILKLKEMGAEMVSLELPELPYRDMLIVLSAESGAAFEELTLSNRDDLMVKQDKNAWPSGFRSAHFIPAIDYIQANRARTMLIEQLNKKMKGIDVFIAPAFGQNLLATNLSGHPCVVLPNGFRNGLPASITFTGQLFGEGKLLKIAQAYQKATNFNQKHPAMNF</sequence>
<dbReference type="SUPFAM" id="SSF75304">
    <property type="entry name" value="Amidase signature (AS) enzymes"/>
    <property type="match status" value="1"/>
</dbReference>
<proteinExistence type="predicted"/>
<evidence type="ECO:0000259" key="1">
    <source>
        <dbReference type="Pfam" id="PF01425"/>
    </source>
</evidence>
<keyword evidence="3" id="KW-1185">Reference proteome</keyword>
<dbReference type="InterPro" id="IPR023631">
    <property type="entry name" value="Amidase_dom"/>
</dbReference>
<accession>A0A1G9Q4H3</accession>
<dbReference type="EMBL" id="FNHH01000005">
    <property type="protein sequence ID" value="SDM05938.1"/>
    <property type="molecule type" value="Genomic_DNA"/>
</dbReference>
<evidence type="ECO:0000313" key="2">
    <source>
        <dbReference type="EMBL" id="SDM05938.1"/>
    </source>
</evidence>
<dbReference type="PANTHER" id="PTHR11895:SF73">
    <property type="entry name" value="AMIDASE FAMILY PROTEIN"/>
    <property type="match status" value="1"/>
</dbReference>
<protein>
    <submittedName>
        <fullName evidence="2">Asp-tRNAAsn/Glu-tRNAGln amidotransferase A subunit</fullName>
    </submittedName>
</protein>
<dbReference type="Gene3D" id="3.90.1300.10">
    <property type="entry name" value="Amidase signature (AS) domain"/>
    <property type="match status" value="1"/>
</dbReference>
<gene>
    <name evidence="2" type="ORF">SAMN05421813_105121</name>
</gene>
<dbReference type="InterPro" id="IPR036928">
    <property type="entry name" value="AS_sf"/>
</dbReference>
<dbReference type="AlphaFoldDB" id="A0A1G9Q4H3"/>
<dbReference type="RefSeq" id="WP_090701490.1">
    <property type="nucleotide sequence ID" value="NZ_FNHH01000005.1"/>
</dbReference>
<dbReference type="STRING" id="990371.SAMN05421813_105121"/>
<feature type="domain" description="Amidase" evidence="1">
    <location>
        <begin position="141"/>
        <end position="496"/>
    </location>
</feature>
<name>A0A1G9Q4H3_9SPHI</name>
<dbReference type="Pfam" id="PF01425">
    <property type="entry name" value="Amidase"/>
    <property type="match status" value="1"/>
</dbReference>
<organism evidence="2 3">
    <name type="scientific">Daejeonella rubra</name>
    <dbReference type="NCBI Taxonomy" id="990371"/>
    <lineage>
        <taxon>Bacteria</taxon>
        <taxon>Pseudomonadati</taxon>
        <taxon>Bacteroidota</taxon>
        <taxon>Sphingobacteriia</taxon>
        <taxon>Sphingobacteriales</taxon>
        <taxon>Sphingobacteriaceae</taxon>
        <taxon>Daejeonella</taxon>
    </lineage>
</organism>
<reference evidence="3" key="1">
    <citation type="submission" date="2016-10" db="EMBL/GenBank/DDBJ databases">
        <authorList>
            <person name="Varghese N."/>
            <person name="Submissions S."/>
        </authorList>
    </citation>
    <scope>NUCLEOTIDE SEQUENCE [LARGE SCALE GENOMIC DNA]</scope>
    <source>
        <strain evidence="3">DSM 24536</strain>
    </source>
</reference>
<evidence type="ECO:0000313" key="3">
    <source>
        <dbReference type="Proteomes" id="UP000199226"/>
    </source>
</evidence>
<keyword evidence="2" id="KW-0808">Transferase</keyword>
<dbReference type="GO" id="GO:0016740">
    <property type="term" value="F:transferase activity"/>
    <property type="evidence" value="ECO:0007669"/>
    <property type="project" value="UniProtKB-KW"/>
</dbReference>
<dbReference type="OrthoDB" id="9811471at2"/>
<dbReference type="PANTHER" id="PTHR11895">
    <property type="entry name" value="TRANSAMIDASE"/>
    <property type="match status" value="1"/>
</dbReference>